<dbReference type="Pfam" id="PF04390">
    <property type="entry name" value="LptE"/>
    <property type="match status" value="1"/>
</dbReference>
<dbReference type="EMBL" id="JBHSML010000007">
    <property type="protein sequence ID" value="MFC5517407.1"/>
    <property type="molecule type" value="Genomic_DNA"/>
</dbReference>
<organism evidence="1 2">
    <name type="scientific">Kaistia terrae</name>
    <dbReference type="NCBI Taxonomy" id="537017"/>
    <lineage>
        <taxon>Bacteria</taxon>
        <taxon>Pseudomonadati</taxon>
        <taxon>Pseudomonadota</taxon>
        <taxon>Alphaproteobacteria</taxon>
        <taxon>Hyphomicrobiales</taxon>
        <taxon>Kaistiaceae</taxon>
        <taxon>Kaistia</taxon>
    </lineage>
</organism>
<dbReference type="InterPro" id="IPR007485">
    <property type="entry name" value="LPS_assembly_LptE"/>
</dbReference>
<keyword evidence="2" id="KW-1185">Reference proteome</keyword>
<sequence>MSSSDRGQDLARLVAASARKSRFGGISRMARSGLVALALGALASACTIQPVYMPIANGPNVGSSLKAIQVEDVSDRVGQEVRNNLIFGFTGGGNASPPLYDLSLRVTSSEARLGFERDETAPAYSVTVTVAYELKEISTGKVILRSLNRGIASYDRSNQAFANERAKIDAQNRAAQSVAEDIQLRLAAALARGKSS</sequence>
<proteinExistence type="predicted"/>
<keyword evidence="1" id="KW-0449">Lipoprotein</keyword>
<protein>
    <submittedName>
        <fullName evidence="1">LPS assembly lipoprotein LptE</fullName>
    </submittedName>
</protein>
<dbReference type="RefSeq" id="WP_266346208.1">
    <property type="nucleotide sequence ID" value="NZ_JAPKNH010000014.1"/>
</dbReference>
<dbReference type="Proteomes" id="UP001596150">
    <property type="component" value="Unassembled WGS sequence"/>
</dbReference>
<evidence type="ECO:0000313" key="2">
    <source>
        <dbReference type="Proteomes" id="UP001596150"/>
    </source>
</evidence>
<gene>
    <name evidence="1" type="primary">lptE</name>
    <name evidence="1" type="ORF">ACFPP9_16595</name>
</gene>
<dbReference type="Gene3D" id="3.30.160.150">
    <property type="entry name" value="Lipoprotein like domain"/>
    <property type="match status" value="1"/>
</dbReference>
<comment type="caution">
    <text evidence="1">The sequence shown here is derived from an EMBL/GenBank/DDBJ whole genome shotgun (WGS) entry which is preliminary data.</text>
</comment>
<name>A0ABW0Q0H2_9HYPH</name>
<evidence type="ECO:0000313" key="1">
    <source>
        <dbReference type="EMBL" id="MFC5517407.1"/>
    </source>
</evidence>
<reference evidence="2" key="1">
    <citation type="journal article" date="2019" name="Int. J. Syst. Evol. Microbiol.">
        <title>The Global Catalogue of Microorganisms (GCM) 10K type strain sequencing project: providing services to taxonomists for standard genome sequencing and annotation.</title>
        <authorList>
            <consortium name="The Broad Institute Genomics Platform"/>
            <consortium name="The Broad Institute Genome Sequencing Center for Infectious Disease"/>
            <person name="Wu L."/>
            <person name="Ma J."/>
        </authorList>
    </citation>
    <scope>NUCLEOTIDE SEQUENCE [LARGE SCALE GENOMIC DNA]</scope>
    <source>
        <strain evidence="2">KACC 12633</strain>
    </source>
</reference>
<accession>A0ABW0Q0H2</accession>